<feature type="transmembrane region" description="Helical" evidence="2">
    <location>
        <begin position="65"/>
        <end position="85"/>
    </location>
</feature>
<proteinExistence type="predicted"/>
<organism evidence="3 4">
    <name type="scientific">Massilia genomosp. 1</name>
    <dbReference type="NCBI Taxonomy" id="2609280"/>
    <lineage>
        <taxon>Bacteria</taxon>
        <taxon>Pseudomonadati</taxon>
        <taxon>Pseudomonadota</taxon>
        <taxon>Betaproteobacteria</taxon>
        <taxon>Burkholderiales</taxon>
        <taxon>Oxalobacteraceae</taxon>
        <taxon>Telluria group</taxon>
        <taxon>Massilia</taxon>
    </lineage>
</organism>
<keyword evidence="4" id="KW-1185">Reference proteome</keyword>
<evidence type="ECO:0000256" key="2">
    <source>
        <dbReference type="SAM" id="Phobius"/>
    </source>
</evidence>
<protein>
    <submittedName>
        <fullName evidence="3">MerC family mercury resistance protein</fullName>
    </submittedName>
</protein>
<keyword evidence="2" id="KW-0812">Transmembrane</keyword>
<keyword evidence="2" id="KW-0472">Membrane</keyword>
<evidence type="ECO:0000313" key="4">
    <source>
        <dbReference type="Proteomes" id="UP000610594"/>
    </source>
</evidence>
<feature type="region of interest" description="Disordered" evidence="1">
    <location>
        <begin position="1"/>
        <end position="20"/>
    </location>
</feature>
<reference evidence="3 4" key="1">
    <citation type="submission" date="2019-10" db="EMBL/GenBank/DDBJ databases">
        <title>Taxonomy of Antarctic Massilia spp.: description of Massilia rubra sp. nov., Massilia aquatica sp. nov., Massilia mucilaginosa sp. nov., Massilia frigida sp. nov. isolated from streams, lakes and regoliths.</title>
        <authorList>
            <person name="Holochova P."/>
            <person name="Sedlacek I."/>
            <person name="Kralova S."/>
            <person name="Maslanova I."/>
            <person name="Busse H.-J."/>
            <person name="Stankova E."/>
            <person name="Vrbovska V."/>
            <person name="Kovarovic V."/>
            <person name="Bartak M."/>
            <person name="Svec P."/>
            <person name="Pantucek R."/>
        </authorList>
    </citation>
    <scope>NUCLEOTIDE SEQUENCE [LARGE SCALE GENOMIC DNA]</scope>
    <source>
        <strain evidence="3 4">CCM 8694</strain>
    </source>
</reference>
<dbReference type="EMBL" id="WHJF01000006">
    <property type="protein sequence ID" value="NHZ61378.1"/>
    <property type="molecule type" value="Genomic_DNA"/>
</dbReference>
<feature type="transmembrane region" description="Helical" evidence="2">
    <location>
        <begin position="185"/>
        <end position="203"/>
    </location>
</feature>
<dbReference type="InterPro" id="IPR004891">
    <property type="entry name" value="Mercury-R_MerC"/>
</dbReference>
<name>A0ABX0MLK1_9BURK</name>
<dbReference type="Pfam" id="PF03203">
    <property type="entry name" value="MerC"/>
    <property type="match status" value="1"/>
</dbReference>
<feature type="transmembrane region" description="Helical" evidence="2">
    <location>
        <begin position="97"/>
        <end position="120"/>
    </location>
</feature>
<sequence length="221" mass="22820">MGMASRATSPSPSACRKRPGTPAIRATVMSRSASPCSTHTARAAAKAVTRPGGGAAYAIRLRLGLAWAMILFCNTVAPSSARLVSSMIKRVIGVADYAGMTAAALCLLHCLGPPLLLAAFPLANWFPHDDGLHAWLLILVALPALVALVAGFRQHRRALVLALGACGFACCCAAVLVAGPRYGHGAEAVVTSIGGLLIFAAHLKNRAFCASCVMAKKARCC</sequence>
<comment type="caution">
    <text evidence="3">The sequence shown here is derived from an EMBL/GenBank/DDBJ whole genome shotgun (WGS) entry which is preliminary data.</text>
</comment>
<feature type="transmembrane region" description="Helical" evidence="2">
    <location>
        <begin position="159"/>
        <end position="179"/>
    </location>
</feature>
<gene>
    <name evidence="3" type="ORF">F1735_03510</name>
</gene>
<keyword evidence="2" id="KW-1133">Transmembrane helix</keyword>
<feature type="transmembrane region" description="Helical" evidence="2">
    <location>
        <begin position="132"/>
        <end position="152"/>
    </location>
</feature>
<evidence type="ECO:0000256" key="1">
    <source>
        <dbReference type="SAM" id="MobiDB-lite"/>
    </source>
</evidence>
<feature type="compositionally biased region" description="Polar residues" evidence="1">
    <location>
        <begin position="1"/>
        <end position="12"/>
    </location>
</feature>
<accession>A0ABX0MLK1</accession>
<dbReference type="Proteomes" id="UP000610594">
    <property type="component" value="Unassembled WGS sequence"/>
</dbReference>
<evidence type="ECO:0000313" key="3">
    <source>
        <dbReference type="EMBL" id="NHZ61378.1"/>
    </source>
</evidence>